<dbReference type="Proteomes" id="UP000242469">
    <property type="component" value="Unassembled WGS sequence"/>
</dbReference>
<evidence type="ECO:0000259" key="17">
    <source>
        <dbReference type="SMART" id="SM00936"/>
    </source>
</evidence>
<keyword evidence="5" id="KW-0121">Carboxypeptidase</keyword>
<keyword evidence="7 16" id="KW-0732">Signal</keyword>
<dbReference type="GO" id="GO:0008360">
    <property type="term" value="P:regulation of cell shape"/>
    <property type="evidence" value="ECO:0007669"/>
    <property type="project" value="UniProtKB-KW"/>
</dbReference>
<dbReference type="EMBL" id="FNRJ01000001">
    <property type="protein sequence ID" value="SEA13181.1"/>
    <property type="molecule type" value="Genomic_DNA"/>
</dbReference>
<feature type="active site" evidence="13">
    <location>
        <position position="128"/>
    </location>
</feature>
<dbReference type="UniPathway" id="UPA00219"/>
<dbReference type="PRINTS" id="PR00725">
    <property type="entry name" value="DADACBPTASE1"/>
</dbReference>
<evidence type="ECO:0000256" key="4">
    <source>
        <dbReference type="ARBA" id="ARBA00012448"/>
    </source>
</evidence>
<evidence type="ECO:0000256" key="2">
    <source>
        <dbReference type="ARBA" id="ARBA00004752"/>
    </source>
</evidence>
<dbReference type="OrthoDB" id="9795979at2"/>
<evidence type="ECO:0000256" key="3">
    <source>
        <dbReference type="ARBA" id="ARBA00007164"/>
    </source>
</evidence>
<comment type="pathway">
    <text evidence="2">Cell wall biogenesis; peptidoglycan biosynthesis.</text>
</comment>
<dbReference type="RefSeq" id="WP_091822643.1">
    <property type="nucleotide sequence ID" value="NZ_FNRJ01000001.1"/>
</dbReference>
<dbReference type="AlphaFoldDB" id="A0A1H3YPR3"/>
<dbReference type="InterPro" id="IPR037167">
    <property type="entry name" value="Peptidase_S11_C_sf"/>
</dbReference>
<dbReference type="Gene3D" id="3.40.710.10">
    <property type="entry name" value="DD-peptidase/beta-lactamase superfamily"/>
    <property type="match status" value="1"/>
</dbReference>
<dbReference type="SMART" id="SM00936">
    <property type="entry name" value="PBP5_C"/>
    <property type="match status" value="1"/>
</dbReference>
<evidence type="ECO:0000256" key="1">
    <source>
        <dbReference type="ARBA" id="ARBA00003217"/>
    </source>
</evidence>
<reference evidence="19" key="1">
    <citation type="submission" date="2016-10" db="EMBL/GenBank/DDBJ databases">
        <authorList>
            <person name="Varghese N."/>
            <person name="Submissions S."/>
        </authorList>
    </citation>
    <scope>NUCLEOTIDE SEQUENCE [LARGE SCALE GENOMIC DNA]</scope>
    <source>
        <strain evidence="19">DSM 11526</strain>
    </source>
</reference>
<dbReference type="InterPro" id="IPR012907">
    <property type="entry name" value="Peptidase_S11_C"/>
</dbReference>
<keyword evidence="19" id="KW-1185">Reference proteome</keyword>
<evidence type="ECO:0000256" key="7">
    <source>
        <dbReference type="ARBA" id="ARBA00022729"/>
    </source>
</evidence>
<feature type="domain" description="Peptidase S11 D-Ala-D-Ala carboxypeptidase A C-terminal" evidence="17">
    <location>
        <begin position="280"/>
        <end position="370"/>
    </location>
</feature>
<keyword evidence="6" id="KW-0645">Protease</keyword>
<dbReference type="InterPro" id="IPR015956">
    <property type="entry name" value="Peniciliin-bd_prot_C_sf"/>
</dbReference>
<keyword evidence="8" id="KW-0378">Hydrolase</keyword>
<evidence type="ECO:0000256" key="15">
    <source>
        <dbReference type="RuleBase" id="RU004016"/>
    </source>
</evidence>
<feature type="active site" description="Acyl-ester intermediate" evidence="13">
    <location>
        <position position="68"/>
    </location>
</feature>
<evidence type="ECO:0000256" key="5">
    <source>
        <dbReference type="ARBA" id="ARBA00022645"/>
    </source>
</evidence>
<dbReference type="InterPro" id="IPR012338">
    <property type="entry name" value="Beta-lactam/transpept-like"/>
</dbReference>
<feature type="binding site" evidence="14">
    <location>
        <position position="230"/>
    </location>
    <ligand>
        <name>substrate</name>
    </ligand>
</feature>
<dbReference type="PANTHER" id="PTHR21581">
    <property type="entry name" value="D-ALANYL-D-ALANINE CARBOXYPEPTIDASE"/>
    <property type="match status" value="1"/>
</dbReference>
<proteinExistence type="inferred from homology"/>
<dbReference type="EC" id="3.4.16.4" evidence="4"/>
<keyword evidence="9" id="KW-0133">Cell shape</keyword>
<evidence type="ECO:0000256" key="9">
    <source>
        <dbReference type="ARBA" id="ARBA00022960"/>
    </source>
</evidence>
<dbReference type="InterPro" id="IPR018044">
    <property type="entry name" value="Peptidase_S11"/>
</dbReference>
<keyword evidence="11" id="KW-0961">Cell wall biogenesis/degradation</keyword>
<evidence type="ECO:0000256" key="16">
    <source>
        <dbReference type="SAM" id="SignalP"/>
    </source>
</evidence>
<sequence>MAQRLTLQHFFALSVLLVLMLVASTAQAVSALIPAPPQIAARAYLVMDADTGHVIAADREDERFPPASLTKMMTSYVVEYEIAKGNIALEDMVLVSEKAWRTGGSRMFIQEGTQVSVDDLLHGVIIQSGNDASVALAEHIAGSERAFADLMNQHARLLGMENTHFENATGLPAEDHYSTAIDLAKLGKALINEFPQHYALYSQKYFTYNNIRQPNRNKLLWRDDSVDGIKTGHTDEAGYCLVASAERDDMRLISVVMGSSSEEVRAQESQKLLSYGFRYYRTHALYEAGQVLRDEKVWAGSRDQIRLGVAENLAVTVPRGQTDQLEASIELDKVIKAPVASGDVLGQVQITLQGERVASVPLVALEAIPEGGLFKRIWHAILLFFIGLIG</sequence>
<evidence type="ECO:0000256" key="8">
    <source>
        <dbReference type="ARBA" id="ARBA00022801"/>
    </source>
</evidence>
<evidence type="ECO:0000256" key="12">
    <source>
        <dbReference type="ARBA" id="ARBA00034000"/>
    </source>
</evidence>
<evidence type="ECO:0000256" key="10">
    <source>
        <dbReference type="ARBA" id="ARBA00022984"/>
    </source>
</evidence>
<comment type="function">
    <text evidence="1">Removes C-terminal D-alanyl residues from sugar-peptide cell wall precursors.</text>
</comment>
<evidence type="ECO:0000256" key="13">
    <source>
        <dbReference type="PIRSR" id="PIRSR618044-1"/>
    </source>
</evidence>
<feature type="signal peptide" evidence="16">
    <location>
        <begin position="1"/>
        <end position="28"/>
    </location>
</feature>
<dbReference type="GO" id="GO:0071555">
    <property type="term" value="P:cell wall organization"/>
    <property type="evidence" value="ECO:0007669"/>
    <property type="project" value="UniProtKB-KW"/>
</dbReference>
<dbReference type="GO" id="GO:0009002">
    <property type="term" value="F:serine-type D-Ala-D-Ala carboxypeptidase activity"/>
    <property type="evidence" value="ECO:0007669"/>
    <property type="project" value="UniProtKB-EC"/>
</dbReference>
<gene>
    <name evidence="18" type="ORF">SAMN02745729_101544</name>
</gene>
<dbReference type="SUPFAM" id="SSF56601">
    <property type="entry name" value="beta-lactamase/transpeptidase-like"/>
    <property type="match status" value="1"/>
</dbReference>
<dbReference type="STRING" id="1122198.SAMN02745729_101544"/>
<evidence type="ECO:0000313" key="19">
    <source>
        <dbReference type="Proteomes" id="UP000242469"/>
    </source>
</evidence>
<dbReference type="PANTHER" id="PTHR21581:SF6">
    <property type="entry name" value="TRAFFICKING PROTEIN PARTICLE COMPLEX SUBUNIT 12"/>
    <property type="match status" value="1"/>
</dbReference>
<dbReference type="SUPFAM" id="SSF69189">
    <property type="entry name" value="Penicillin-binding protein associated domain"/>
    <property type="match status" value="1"/>
</dbReference>
<comment type="similarity">
    <text evidence="3 15">Belongs to the peptidase S11 family.</text>
</comment>
<dbReference type="Pfam" id="PF00768">
    <property type="entry name" value="Peptidase_S11"/>
    <property type="match status" value="1"/>
</dbReference>
<evidence type="ECO:0000256" key="6">
    <source>
        <dbReference type="ARBA" id="ARBA00022670"/>
    </source>
</evidence>
<keyword evidence="10" id="KW-0573">Peptidoglycan synthesis</keyword>
<name>A0A1H3YPR3_9GAMM</name>
<evidence type="ECO:0000256" key="11">
    <source>
        <dbReference type="ARBA" id="ARBA00023316"/>
    </source>
</evidence>
<comment type="catalytic activity">
    <reaction evidence="12">
        <text>Preferential cleavage: (Ac)2-L-Lys-D-Ala-|-D-Ala. Also transpeptidation of peptidyl-alanyl moieties that are N-acyl substituents of D-alanine.</text>
        <dbReference type="EC" id="3.4.16.4"/>
    </reaction>
</comment>
<feature type="chain" id="PRO_5017322069" description="serine-type D-Ala-D-Ala carboxypeptidase" evidence="16">
    <location>
        <begin position="29"/>
        <end position="390"/>
    </location>
</feature>
<dbReference type="Pfam" id="PF07943">
    <property type="entry name" value="PBP5_C"/>
    <property type="match status" value="1"/>
</dbReference>
<dbReference type="InterPro" id="IPR001967">
    <property type="entry name" value="Peptidase_S11_N"/>
</dbReference>
<evidence type="ECO:0000313" key="18">
    <source>
        <dbReference type="EMBL" id="SEA13181.1"/>
    </source>
</evidence>
<dbReference type="Gene3D" id="2.60.410.10">
    <property type="entry name" value="D-Ala-D-Ala carboxypeptidase, C-terminal domain"/>
    <property type="match status" value="1"/>
</dbReference>
<accession>A0A1H3YPR3</accession>
<dbReference type="GO" id="GO:0009252">
    <property type="term" value="P:peptidoglycan biosynthetic process"/>
    <property type="evidence" value="ECO:0007669"/>
    <property type="project" value="UniProtKB-UniPathway"/>
</dbReference>
<evidence type="ECO:0000256" key="14">
    <source>
        <dbReference type="PIRSR" id="PIRSR618044-2"/>
    </source>
</evidence>
<organism evidence="18 19">
    <name type="scientific">Marinobacterium iners DSM 11526</name>
    <dbReference type="NCBI Taxonomy" id="1122198"/>
    <lineage>
        <taxon>Bacteria</taxon>
        <taxon>Pseudomonadati</taxon>
        <taxon>Pseudomonadota</taxon>
        <taxon>Gammaproteobacteria</taxon>
        <taxon>Oceanospirillales</taxon>
        <taxon>Oceanospirillaceae</taxon>
        <taxon>Marinobacterium</taxon>
    </lineage>
</organism>
<dbReference type="GO" id="GO:0006508">
    <property type="term" value="P:proteolysis"/>
    <property type="evidence" value="ECO:0007669"/>
    <property type="project" value="UniProtKB-KW"/>
</dbReference>
<protein>
    <recommendedName>
        <fullName evidence="4">serine-type D-Ala-D-Ala carboxypeptidase</fullName>
        <ecNumber evidence="4">3.4.16.4</ecNumber>
    </recommendedName>
</protein>
<feature type="active site" description="Proton acceptor" evidence="13">
    <location>
        <position position="71"/>
    </location>
</feature>